<dbReference type="Proteomes" id="UP000318231">
    <property type="component" value="Chromosome"/>
</dbReference>
<reference evidence="8 9" key="1">
    <citation type="submission" date="2019-07" db="EMBL/GenBank/DDBJ databases">
        <title>Comparative genomics of three clinical Ureaplasma species: analysis of their core genomes and virulence factors.</title>
        <authorList>
            <person name="Yang T."/>
            <person name="Zhang Y."/>
            <person name="Li X."/>
            <person name="Kong Y."/>
            <person name="Yu H."/>
            <person name="Ruan Z."/>
            <person name="Xie X."/>
            <person name="Zhang J."/>
        </authorList>
    </citation>
    <scope>NUCLEOTIDE SEQUENCE [LARGE SCALE GENOMIC DNA]</scope>
    <source>
        <strain evidence="8 9">132</strain>
    </source>
</reference>
<dbReference type="CDD" id="cd18808">
    <property type="entry name" value="SF1_C_Upf1"/>
    <property type="match status" value="1"/>
</dbReference>
<evidence type="ECO:0000256" key="4">
    <source>
        <dbReference type="ARBA" id="ARBA00022806"/>
    </source>
</evidence>
<comment type="similarity">
    <text evidence="1">Belongs to the DNA2/NAM7 helicase family.</text>
</comment>
<proteinExistence type="inferred from homology"/>
<feature type="domain" description="DNA2/NAM7 helicase-like C-terminal" evidence="7">
    <location>
        <begin position="948"/>
        <end position="1133"/>
    </location>
</feature>
<gene>
    <name evidence="8" type="ORF">FJM05_02135</name>
</gene>
<organism evidence="8 9">
    <name type="scientific">Ureaplasma urealyticum</name>
    <name type="common">Ureaplasma urealyticum biotype 2</name>
    <dbReference type="NCBI Taxonomy" id="2130"/>
    <lineage>
        <taxon>Bacteria</taxon>
        <taxon>Bacillati</taxon>
        <taxon>Mycoplasmatota</taxon>
        <taxon>Mycoplasmoidales</taxon>
        <taxon>Mycoplasmoidaceae</taxon>
        <taxon>Ureaplasma</taxon>
    </lineage>
</organism>
<dbReference type="PANTHER" id="PTHR43788">
    <property type="entry name" value="DNA2/NAM7 HELICASE FAMILY MEMBER"/>
    <property type="match status" value="1"/>
</dbReference>
<keyword evidence="4" id="KW-0347">Helicase</keyword>
<dbReference type="GO" id="GO:0016787">
    <property type="term" value="F:hydrolase activity"/>
    <property type="evidence" value="ECO:0007669"/>
    <property type="project" value="UniProtKB-KW"/>
</dbReference>
<keyword evidence="3" id="KW-0378">Hydrolase</keyword>
<evidence type="ECO:0000256" key="2">
    <source>
        <dbReference type="ARBA" id="ARBA00022741"/>
    </source>
</evidence>
<evidence type="ECO:0000313" key="8">
    <source>
        <dbReference type="EMBL" id="QDI64982.1"/>
    </source>
</evidence>
<protein>
    <submittedName>
        <fullName evidence="8">DUF4011 domain-containing protein</fullName>
    </submittedName>
</protein>
<dbReference type="GO" id="GO:0043139">
    <property type="term" value="F:5'-3' DNA helicase activity"/>
    <property type="evidence" value="ECO:0007669"/>
    <property type="project" value="TreeGrafter"/>
</dbReference>
<sequence>MQDEQLNNKAIKQKVLNLLSTDTRDSCIRTRLTKYHLDITNTFNKHELQDFIEGKINVLKIKSFINTNMFENNLKKAESMDDVIDYLQDFNLKLKDLLSMRKINEWNQDFLLYKNERIADMIKAIESEPKKFDHLSREARSIYAQTGVWPLFIAKNFLIGPTPKPSSLNAPLIFIDVEIKKHNDEIFLKRKNTNFIVNEKLLSFLKNDFKNNIVSLNEIKNFNYLDIQNLIKKITLKEHLESIVDNNGFLNLKQNEIKEQFNNLFLYDAYVLGIFEPLGGAIKNDLETIINSNIDPFDEEINNTNQQIYNKNYHHLAEENKLPLIQINRPLNIFQKYAIHSALVKNTLIYGPPGTGKSEVIASIIANVINDLKTTLIISEKKAALDVLHERLTKISFFALFIYDTNNDDQFYNNIFNLIEKIGGLRFIDSQNSNQVHDFKYKNNIISNIFYKKIHELKKEIINISSLIKNLHNEKDTNNNNFANYLYWLSRFNESEIKFINDENLINQIKNLIKTYSYTFDEIIAHAKNSYYFFKKYNYEFSKNNLLKFKEENNQLNQLQIDFNLITKSLYQSQTFLARINLLESFLVKNNMILTSFIYEDANLLSNAYVETNEFYVKFNYLLKDDFKKFLEENTKTHSTFLNNLNNLKNTDWPYVFEQYLLTNNPLAKKGMFKKIKGDEKTLLKQLEVLKAYFNNPILSKFNFLFLEDLMNQPIEIFNIENIVYLNNKQLLTKPYAKDLYENVFDKNLSYELILQLKDLNLNSEQYDIINDLIQYQNEVLINYEFIKNTDFFNLCKKLRDANIQFSKNADEIIYNNYLDYLQIKLITAPKQMQTKIKEIAQICRLTKKPNIVKFILKYYEVLRFLFPIWISKPELVSEMLPLINKSFDYGIFDEASQMFLERSYPSIYRCNINIVAGDDKQLCPTNFFINRQDSESDEFELADVDVAESLLDRAKTALWSEYLLKNHYRSNRDDLISFSNENIYNNELHFASKNGLFEPGIEVINVNGTFENDNSIEAQKIVEILKEQAANYKKIIVITFNIKQSELIENLILQTFSFNDVIYQRFENDEIIVTNLENVQGNEADLVILSITYAKNKEGILRNNYGPLMKKGGANRLNVAITRAADKMIVVKSIKAVDMMVNINNDNIRTFKNFIAYCDEITQLANQNKFQNYLSFNEEFLTSFEKIILTILKDHKKANQQILHKLKIGNFNIAFALYNLDNQKIDLLVCLEEFNEWKSYNLLEIYDQFNFLMDRGYKTIIINDYEICLNYHQVKNNIIKLIQL</sequence>
<evidence type="ECO:0000259" key="6">
    <source>
        <dbReference type="Pfam" id="PF13086"/>
    </source>
</evidence>
<dbReference type="PANTHER" id="PTHR43788:SF8">
    <property type="entry name" value="DNA-BINDING PROTEIN SMUBP-2"/>
    <property type="match status" value="1"/>
</dbReference>
<dbReference type="GeneID" id="93848904"/>
<evidence type="ECO:0000256" key="1">
    <source>
        <dbReference type="ARBA" id="ARBA00007913"/>
    </source>
</evidence>
<dbReference type="InterPro" id="IPR025103">
    <property type="entry name" value="DUF4011"/>
</dbReference>
<evidence type="ECO:0000259" key="7">
    <source>
        <dbReference type="Pfam" id="PF13087"/>
    </source>
</evidence>
<accession>A0AAP9AA81</accession>
<name>A0AAP9AA81_UREUR</name>
<dbReference type="InterPro" id="IPR041677">
    <property type="entry name" value="DNA2/NAM7_AAA_11"/>
</dbReference>
<evidence type="ECO:0000256" key="3">
    <source>
        <dbReference type="ARBA" id="ARBA00022801"/>
    </source>
</evidence>
<dbReference type="InterPro" id="IPR047187">
    <property type="entry name" value="SF1_C_Upf1"/>
</dbReference>
<keyword evidence="2" id="KW-0547">Nucleotide-binding</keyword>
<dbReference type="Pfam" id="PF13195">
    <property type="entry name" value="DUF4011"/>
    <property type="match status" value="1"/>
</dbReference>
<dbReference type="Pfam" id="PF13086">
    <property type="entry name" value="AAA_11"/>
    <property type="match status" value="1"/>
</dbReference>
<dbReference type="GO" id="GO:0005524">
    <property type="term" value="F:ATP binding"/>
    <property type="evidence" value="ECO:0007669"/>
    <property type="project" value="UniProtKB-KW"/>
</dbReference>
<dbReference type="InterPro" id="IPR041679">
    <property type="entry name" value="DNA2/NAM7-like_C"/>
</dbReference>
<dbReference type="EMBL" id="CP041200">
    <property type="protein sequence ID" value="QDI64982.1"/>
    <property type="molecule type" value="Genomic_DNA"/>
</dbReference>
<evidence type="ECO:0000256" key="5">
    <source>
        <dbReference type="ARBA" id="ARBA00022840"/>
    </source>
</evidence>
<dbReference type="InterPro" id="IPR050534">
    <property type="entry name" value="Coronavir_polyprotein_1ab"/>
</dbReference>
<feature type="domain" description="DNA2/NAM7 helicase helicase" evidence="6">
    <location>
        <begin position="331"/>
        <end position="535"/>
    </location>
</feature>
<dbReference type="Pfam" id="PF13087">
    <property type="entry name" value="AAA_12"/>
    <property type="match status" value="1"/>
</dbReference>
<evidence type="ECO:0000313" key="9">
    <source>
        <dbReference type="Proteomes" id="UP000318231"/>
    </source>
</evidence>
<dbReference type="SUPFAM" id="SSF52540">
    <property type="entry name" value="P-loop containing nucleoside triphosphate hydrolases"/>
    <property type="match status" value="1"/>
</dbReference>
<dbReference type="RefSeq" id="WP_004025831.1">
    <property type="nucleotide sequence ID" value="NZ_CP041200.1"/>
</dbReference>
<dbReference type="InterPro" id="IPR027417">
    <property type="entry name" value="P-loop_NTPase"/>
</dbReference>
<dbReference type="Gene3D" id="3.40.50.300">
    <property type="entry name" value="P-loop containing nucleotide triphosphate hydrolases"/>
    <property type="match status" value="3"/>
</dbReference>
<keyword evidence="5" id="KW-0067">ATP-binding</keyword>